<gene>
    <name evidence="4" type="ORF">POTOM_022126</name>
</gene>
<organism evidence="4 5">
    <name type="scientific">Populus tomentosa</name>
    <name type="common">Chinese white poplar</name>
    <dbReference type="NCBI Taxonomy" id="118781"/>
    <lineage>
        <taxon>Eukaryota</taxon>
        <taxon>Viridiplantae</taxon>
        <taxon>Streptophyta</taxon>
        <taxon>Embryophyta</taxon>
        <taxon>Tracheophyta</taxon>
        <taxon>Spermatophyta</taxon>
        <taxon>Magnoliopsida</taxon>
        <taxon>eudicotyledons</taxon>
        <taxon>Gunneridae</taxon>
        <taxon>Pentapetalae</taxon>
        <taxon>rosids</taxon>
        <taxon>fabids</taxon>
        <taxon>Malpighiales</taxon>
        <taxon>Salicaceae</taxon>
        <taxon>Saliceae</taxon>
        <taxon>Populus</taxon>
    </lineage>
</organism>
<sequence length="287" mass="31920">MDRYQRVEKPRADTPIDENEIRITSQGRMRSYISYAMSLLQEKGSNEIVFKAMGRAINKTVTIVELIKRRIVGLHQITLIGSTDITDTWEPLEEGLLPLETTRHVSMITITLSMKELNTSSVGYQLPLLAEQVKAFTDFEYEGDGSPSGRGRGRGGRGRARSRVKIGMDLCLLSMKMGVGIATGAFPGAGVEAEDVDSVAVEGGDLMHLMLIHNRMAVIIMTLLHKAVVFFLDIFFLAVHDQYDYPSEFIFYHKKNPSLMFFLDASPGCPLVESASICLLLTSHCLL</sequence>
<proteinExistence type="inferred from homology"/>
<evidence type="ECO:0000313" key="4">
    <source>
        <dbReference type="EMBL" id="KAG6774757.1"/>
    </source>
</evidence>
<dbReference type="InterPro" id="IPR051958">
    <property type="entry name" value="Alba-like_NAB"/>
</dbReference>
<accession>A0A8X8D211</accession>
<evidence type="ECO:0000256" key="2">
    <source>
        <dbReference type="SAM" id="Phobius"/>
    </source>
</evidence>
<keyword evidence="2" id="KW-1133">Transmembrane helix</keyword>
<dbReference type="Pfam" id="PF01918">
    <property type="entry name" value="Alba"/>
    <property type="match status" value="1"/>
</dbReference>
<comment type="similarity">
    <text evidence="1">Belongs to the histone-like Alba family.</text>
</comment>
<comment type="caution">
    <text evidence="4">The sequence shown here is derived from an EMBL/GenBank/DDBJ whole genome shotgun (WGS) entry which is preliminary data.</text>
</comment>
<dbReference type="FunFam" id="3.30.110.20:FF:000003">
    <property type="entry name" value="DNA/RNA-binding protein Alba 1"/>
    <property type="match status" value="1"/>
</dbReference>
<dbReference type="PANTHER" id="PTHR13516:SF14">
    <property type="entry name" value="ALBA DNA_RNA-BINDING PROTEIN"/>
    <property type="match status" value="1"/>
</dbReference>
<feature type="transmembrane region" description="Helical" evidence="2">
    <location>
        <begin position="259"/>
        <end position="281"/>
    </location>
</feature>
<feature type="domain" description="DNA/RNA-binding protein Alba-like" evidence="3">
    <location>
        <begin position="19"/>
        <end position="83"/>
    </location>
</feature>
<reference evidence="4" key="1">
    <citation type="journal article" date="2020" name="bioRxiv">
        <title>Hybrid origin of Populus tomentosa Carr. identified through genome sequencing and phylogenomic analysis.</title>
        <authorList>
            <person name="An X."/>
            <person name="Gao K."/>
            <person name="Chen Z."/>
            <person name="Li J."/>
            <person name="Yang X."/>
            <person name="Yang X."/>
            <person name="Zhou J."/>
            <person name="Guo T."/>
            <person name="Zhao T."/>
            <person name="Huang S."/>
            <person name="Miao D."/>
            <person name="Khan W.U."/>
            <person name="Rao P."/>
            <person name="Ye M."/>
            <person name="Lei B."/>
            <person name="Liao W."/>
            <person name="Wang J."/>
            <person name="Ji L."/>
            <person name="Li Y."/>
            <person name="Guo B."/>
            <person name="Mustafa N.S."/>
            <person name="Li S."/>
            <person name="Yun Q."/>
            <person name="Keller S.R."/>
            <person name="Mao J."/>
            <person name="Zhang R."/>
            <person name="Strauss S.H."/>
        </authorList>
    </citation>
    <scope>NUCLEOTIDE SEQUENCE</scope>
    <source>
        <strain evidence="4">GM15</strain>
        <tissue evidence="4">Leaf</tissue>
    </source>
</reference>
<dbReference type="GO" id="GO:0003723">
    <property type="term" value="F:RNA binding"/>
    <property type="evidence" value="ECO:0007669"/>
    <property type="project" value="TreeGrafter"/>
</dbReference>
<dbReference type="PANTHER" id="PTHR13516">
    <property type="entry name" value="RIBONUCLEASE P SUBUNIT P25"/>
    <property type="match status" value="1"/>
</dbReference>
<keyword evidence="2" id="KW-0812">Transmembrane</keyword>
<name>A0A8X8D211_POPTO</name>
<keyword evidence="2" id="KW-0472">Membrane</keyword>
<evidence type="ECO:0000313" key="5">
    <source>
        <dbReference type="Proteomes" id="UP000886885"/>
    </source>
</evidence>
<keyword evidence="5" id="KW-1185">Reference proteome</keyword>
<evidence type="ECO:0000259" key="3">
    <source>
        <dbReference type="Pfam" id="PF01918"/>
    </source>
</evidence>
<protein>
    <recommendedName>
        <fullName evidence="3">DNA/RNA-binding protein Alba-like domain-containing protein</fullName>
    </recommendedName>
</protein>
<dbReference type="Proteomes" id="UP000886885">
    <property type="component" value="Chromosome 5D"/>
</dbReference>
<dbReference type="EMBL" id="JAAWWB010000010">
    <property type="protein sequence ID" value="KAG6774757.1"/>
    <property type="molecule type" value="Genomic_DNA"/>
</dbReference>
<dbReference type="AlphaFoldDB" id="A0A8X8D211"/>
<dbReference type="OrthoDB" id="424402at2759"/>
<feature type="transmembrane region" description="Helical" evidence="2">
    <location>
        <begin position="216"/>
        <end position="239"/>
    </location>
</feature>
<dbReference type="InterPro" id="IPR002775">
    <property type="entry name" value="DNA/RNA-bd_Alba-like"/>
</dbReference>
<evidence type="ECO:0000256" key="1">
    <source>
        <dbReference type="ARBA" id="ARBA00008018"/>
    </source>
</evidence>